<proteinExistence type="predicted"/>
<dbReference type="InterPro" id="IPR021223">
    <property type="entry name" value="AbiGi"/>
</dbReference>
<gene>
    <name evidence="1" type="ORF">FFWV33_05105</name>
</gene>
<accession>A0A2S1LB83</accession>
<reference evidence="1 2" key="1">
    <citation type="submission" date="2017-04" db="EMBL/GenBank/DDBJ databases">
        <title>Compelte genome sequence of WV33.</title>
        <authorList>
            <person name="Lee P.C."/>
        </authorList>
    </citation>
    <scope>NUCLEOTIDE SEQUENCE [LARGE SCALE GENOMIC DNA]</scope>
    <source>
        <strain evidence="1 2">WV33</strain>
    </source>
</reference>
<dbReference type="RefSeq" id="WP_108739911.1">
    <property type="nucleotide sequence ID" value="NZ_CP020918.1"/>
</dbReference>
<protein>
    <submittedName>
        <fullName evidence="1">Uncharacterized protein</fullName>
    </submittedName>
</protein>
<sequence length="263" mass="31105">MNYWVDTNRYYEPGERDSFPLIHMTQNWETLELILIQGLKPSYCVENITNDTENKEACFPMISTSNVTPDFAIAYQKSYGTLGIILNKKWGEENDFNPVLYLERKSDLTNDIINNFKNITTTSKDNLENALNGYMTDHKSLLTKQQIKIFAHSKNYDGILVRNKILRAKNYPYGMEREWRKIVREEYIPYFLVGDDIAQKKEYNKVINDIRVDYSIEHLLGIIVETHWQVERVKDIIIEKFNLEEFPNRIKIIINQARHVPDE</sequence>
<name>A0A2S1LB83_9FLAO</name>
<dbReference type="Pfam" id="PF10899">
    <property type="entry name" value="AbiGi"/>
    <property type="match status" value="1"/>
</dbReference>
<evidence type="ECO:0000313" key="1">
    <source>
        <dbReference type="EMBL" id="AWG20958.1"/>
    </source>
</evidence>
<organism evidence="1 2">
    <name type="scientific">Flavobacterium faecale</name>
    <dbReference type="NCBI Taxonomy" id="1355330"/>
    <lineage>
        <taxon>Bacteria</taxon>
        <taxon>Pseudomonadati</taxon>
        <taxon>Bacteroidota</taxon>
        <taxon>Flavobacteriia</taxon>
        <taxon>Flavobacteriales</taxon>
        <taxon>Flavobacteriaceae</taxon>
        <taxon>Flavobacterium</taxon>
    </lineage>
</organism>
<evidence type="ECO:0000313" key="2">
    <source>
        <dbReference type="Proteomes" id="UP000244527"/>
    </source>
</evidence>
<dbReference type="OrthoDB" id="680500at2"/>
<keyword evidence="2" id="KW-1185">Reference proteome</keyword>
<dbReference type="EMBL" id="CP020918">
    <property type="protein sequence ID" value="AWG20958.1"/>
    <property type="molecule type" value="Genomic_DNA"/>
</dbReference>
<dbReference type="Proteomes" id="UP000244527">
    <property type="component" value="Chromosome"/>
</dbReference>
<dbReference type="AlphaFoldDB" id="A0A2S1LB83"/>
<dbReference type="KEGG" id="ffa:FFWV33_05105"/>